<dbReference type="PANTHER" id="PTHR43415:SF3">
    <property type="entry name" value="GNAT-FAMILY ACETYLTRANSFERASE"/>
    <property type="match status" value="1"/>
</dbReference>
<feature type="domain" description="N-acetyltransferase" evidence="1">
    <location>
        <begin position="13"/>
        <end position="152"/>
    </location>
</feature>
<keyword evidence="3" id="KW-1185">Reference proteome</keyword>
<reference evidence="2 3" key="1">
    <citation type="submission" date="2019-03" db="EMBL/GenBank/DDBJ databases">
        <title>Genomic Encyclopedia of Archaeal and Bacterial Type Strains, Phase II (KMG-II): from individual species to whole genera.</title>
        <authorList>
            <person name="Goeker M."/>
        </authorList>
    </citation>
    <scope>NUCLEOTIDE SEQUENCE [LARGE SCALE GENOMIC DNA]</scope>
    <source>
        <strain evidence="2 3">DSM 21537</strain>
    </source>
</reference>
<keyword evidence="2" id="KW-0808">Transferase</keyword>
<accession>A0A4R8MTU7</accession>
<dbReference type="RefSeq" id="WP_004783717.1">
    <property type="nucleotide sequence ID" value="NZ_SORO01000001.1"/>
</dbReference>
<dbReference type="InterPro" id="IPR016181">
    <property type="entry name" value="Acyl_CoA_acyltransferase"/>
</dbReference>
<dbReference type="InterPro" id="IPR000182">
    <property type="entry name" value="GNAT_dom"/>
</dbReference>
<dbReference type="Pfam" id="PF13302">
    <property type="entry name" value="Acetyltransf_3"/>
    <property type="match status" value="1"/>
</dbReference>
<dbReference type="EMBL" id="SORO01000001">
    <property type="protein sequence ID" value="TDY71187.1"/>
    <property type="molecule type" value="Genomic_DNA"/>
</dbReference>
<sequence>MILPNEFLSADGLYLRGLQPEDAAGNYLKWFNDPEVCFGNSHGVFPVNQKSLVEYIDNSYKSNQQLVFAMIENKNRTHIGNISLQGINWINRTAEFAIFLGEKSYWGKGLALQAGNLIVQHGFKVMNLNRIYCGTFSNNQGMIKLAKALKMTQEGVRRKAIYKNGIYLDMIEFGVLRDEFL</sequence>
<dbReference type="SUPFAM" id="SSF55729">
    <property type="entry name" value="Acyl-CoA N-acyltransferases (Nat)"/>
    <property type="match status" value="1"/>
</dbReference>
<dbReference type="STRING" id="1193051.LEP1GSC017_3826"/>
<proteinExistence type="predicted"/>
<evidence type="ECO:0000313" key="2">
    <source>
        <dbReference type="EMBL" id="TDY71187.1"/>
    </source>
</evidence>
<dbReference type="PANTHER" id="PTHR43415">
    <property type="entry name" value="SPERMIDINE N(1)-ACETYLTRANSFERASE"/>
    <property type="match status" value="1"/>
</dbReference>
<dbReference type="OrthoDB" id="9795206at2"/>
<protein>
    <submittedName>
        <fullName evidence="2">RimJ/RimL family protein N-acetyltransferase</fullName>
    </submittedName>
</protein>
<name>A0A4R8MTU7_LEPME</name>
<dbReference type="Proteomes" id="UP000294684">
    <property type="component" value="Unassembled WGS sequence"/>
</dbReference>
<dbReference type="AlphaFoldDB" id="A0A4R8MTU7"/>
<organism evidence="2 3">
    <name type="scientific">Leptospira meyeri</name>
    <dbReference type="NCBI Taxonomy" id="29508"/>
    <lineage>
        <taxon>Bacteria</taxon>
        <taxon>Pseudomonadati</taxon>
        <taxon>Spirochaetota</taxon>
        <taxon>Spirochaetia</taxon>
        <taxon>Leptospirales</taxon>
        <taxon>Leptospiraceae</taxon>
        <taxon>Leptospira</taxon>
    </lineage>
</organism>
<dbReference type="GO" id="GO:0016747">
    <property type="term" value="F:acyltransferase activity, transferring groups other than amino-acyl groups"/>
    <property type="evidence" value="ECO:0007669"/>
    <property type="project" value="InterPro"/>
</dbReference>
<gene>
    <name evidence="2" type="ORF">CLV96_0142</name>
</gene>
<dbReference type="GeneID" id="79825500"/>
<dbReference type="Gene3D" id="3.40.630.30">
    <property type="match status" value="1"/>
</dbReference>
<evidence type="ECO:0000259" key="1">
    <source>
        <dbReference type="Pfam" id="PF13302"/>
    </source>
</evidence>
<comment type="caution">
    <text evidence="2">The sequence shown here is derived from an EMBL/GenBank/DDBJ whole genome shotgun (WGS) entry which is preliminary data.</text>
</comment>
<evidence type="ECO:0000313" key="3">
    <source>
        <dbReference type="Proteomes" id="UP000294684"/>
    </source>
</evidence>